<reference evidence="2" key="1">
    <citation type="journal article" date="2020" name="Nature">
        <title>Giant virus diversity and host interactions through global metagenomics.</title>
        <authorList>
            <person name="Schulz F."/>
            <person name="Roux S."/>
            <person name="Paez-Espino D."/>
            <person name="Jungbluth S."/>
            <person name="Walsh D.A."/>
            <person name="Denef V.J."/>
            <person name="McMahon K.D."/>
            <person name="Konstantinidis K.T."/>
            <person name="Eloe-Fadrosh E.A."/>
            <person name="Kyrpides N.C."/>
            <person name="Woyke T."/>
        </authorList>
    </citation>
    <scope>NUCLEOTIDE SEQUENCE</scope>
    <source>
        <strain evidence="2">GVMAG-S-1101171-111</strain>
    </source>
</reference>
<keyword evidence="1" id="KW-1133">Transmembrane helix</keyword>
<evidence type="ECO:0000313" key="2">
    <source>
        <dbReference type="EMBL" id="QHS82731.1"/>
    </source>
</evidence>
<evidence type="ECO:0000256" key="1">
    <source>
        <dbReference type="SAM" id="Phobius"/>
    </source>
</evidence>
<keyword evidence="1" id="KW-0812">Transmembrane</keyword>
<name>A0A6C0ATW0_9ZZZZ</name>
<accession>A0A6C0ATW0</accession>
<dbReference type="EMBL" id="MN740804">
    <property type="protein sequence ID" value="QHS82731.1"/>
    <property type="molecule type" value="Genomic_DNA"/>
</dbReference>
<proteinExistence type="predicted"/>
<keyword evidence="1" id="KW-0472">Membrane</keyword>
<dbReference type="AlphaFoldDB" id="A0A6C0ATW0"/>
<organism evidence="2">
    <name type="scientific">viral metagenome</name>
    <dbReference type="NCBI Taxonomy" id="1070528"/>
    <lineage>
        <taxon>unclassified sequences</taxon>
        <taxon>metagenomes</taxon>
        <taxon>organismal metagenomes</taxon>
    </lineage>
</organism>
<feature type="transmembrane region" description="Helical" evidence="1">
    <location>
        <begin position="20"/>
        <end position="39"/>
    </location>
</feature>
<protein>
    <submittedName>
        <fullName evidence="2">Uncharacterized protein</fullName>
    </submittedName>
</protein>
<sequence length="114" mass="13004">MNLLCWVIILYSTSFYVVKIKIPSIVITIPTIFLVVYCSRKSAIPTINKSINENDFKIIVFTDGVLCTLSNCSKSKVEHTVSRDTKKSAAICVYVREQQFSIVLFKNRLSKKYS</sequence>